<evidence type="ECO:0000256" key="7">
    <source>
        <dbReference type="ARBA" id="ARBA00044228"/>
    </source>
</evidence>
<accession>A0AAD9ZTK4</accession>
<proteinExistence type="inferred from homology"/>
<evidence type="ECO:0000256" key="8">
    <source>
        <dbReference type="ARBA" id="ARBA00046432"/>
    </source>
</evidence>
<evidence type="ECO:0000256" key="2">
    <source>
        <dbReference type="ARBA" id="ARBA00007251"/>
    </source>
</evidence>
<reference evidence="10" key="1">
    <citation type="journal article" date="2023" name="Plant J.">
        <title>Genome sequences and population genomics provide insights into the demographic history, inbreeding, and mutation load of two 'living fossil' tree species of Dipteronia.</title>
        <authorList>
            <person name="Feng Y."/>
            <person name="Comes H.P."/>
            <person name="Chen J."/>
            <person name="Zhu S."/>
            <person name="Lu R."/>
            <person name="Zhang X."/>
            <person name="Li P."/>
            <person name="Qiu J."/>
            <person name="Olsen K.M."/>
            <person name="Qiu Y."/>
        </authorList>
    </citation>
    <scope>NUCLEOTIDE SEQUENCE</scope>
    <source>
        <strain evidence="10">NBL</strain>
    </source>
</reference>
<keyword evidence="11" id="KW-1185">Reference proteome</keyword>
<comment type="subunit">
    <text evidence="8">Component of the translation initiation factor 2B (eIF2B) complex which is a heterodecamer of two sets of five different subunits: alpha, beta, gamma, delta and epsilon. Subunits alpha, beta and delta comprise a regulatory subcomplex and subunits epsilon and gamma comprise a catalytic subcomplex. Within the complex, the hexameric regulatory complex resides at the center, with the two heterodimeric catalytic subcomplexes bound on opposite sides.</text>
</comment>
<evidence type="ECO:0000256" key="9">
    <source>
        <dbReference type="RuleBase" id="RU003814"/>
    </source>
</evidence>
<dbReference type="PANTHER" id="PTHR45859">
    <property type="entry name" value="TRANSLATION INITIATION FACTOR EIF-2B SUBUNIT BETA"/>
    <property type="match status" value="1"/>
</dbReference>
<dbReference type="GO" id="GO:0003743">
    <property type="term" value="F:translation initiation factor activity"/>
    <property type="evidence" value="ECO:0007669"/>
    <property type="project" value="UniProtKB-KW"/>
</dbReference>
<evidence type="ECO:0000256" key="6">
    <source>
        <dbReference type="ARBA" id="ARBA00044122"/>
    </source>
</evidence>
<dbReference type="Gene3D" id="3.40.50.10470">
    <property type="entry name" value="Translation initiation factor eif-2b, domain 2"/>
    <property type="match status" value="1"/>
</dbReference>
<protein>
    <recommendedName>
        <fullName evidence="6">Translation initiation factor eIF2B subunit beta</fullName>
    </recommendedName>
    <alternativeName>
        <fullName evidence="7">eIF2B GDP-GTP exchange factor subunit beta</fullName>
    </alternativeName>
</protein>
<dbReference type="Proteomes" id="UP001281410">
    <property type="component" value="Unassembled WGS sequence"/>
</dbReference>
<dbReference type="EMBL" id="JANJYJ010000009">
    <property type="protein sequence ID" value="KAK3190383.1"/>
    <property type="molecule type" value="Genomic_DNA"/>
</dbReference>
<dbReference type="GO" id="GO:0005829">
    <property type="term" value="C:cytosol"/>
    <property type="evidence" value="ECO:0007669"/>
    <property type="project" value="UniProtKB-SubCell"/>
</dbReference>
<dbReference type="InterPro" id="IPR042529">
    <property type="entry name" value="IF_2B-like_C"/>
</dbReference>
<dbReference type="Pfam" id="PF01008">
    <property type="entry name" value="IF-2B"/>
    <property type="match status" value="1"/>
</dbReference>
<evidence type="ECO:0000313" key="10">
    <source>
        <dbReference type="EMBL" id="KAK3190383.1"/>
    </source>
</evidence>
<organism evidence="10 11">
    <name type="scientific">Dipteronia sinensis</name>
    <dbReference type="NCBI Taxonomy" id="43782"/>
    <lineage>
        <taxon>Eukaryota</taxon>
        <taxon>Viridiplantae</taxon>
        <taxon>Streptophyta</taxon>
        <taxon>Embryophyta</taxon>
        <taxon>Tracheophyta</taxon>
        <taxon>Spermatophyta</taxon>
        <taxon>Magnoliopsida</taxon>
        <taxon>eudicotyledons</taxon>
        <taxon>Gunneridae</taxon>
        <taxon>Pentapetalae</taxon>
        <taxon>rosids</taxon>
        <taxon>malvids</taxon>
        <taxon>Sapindales</taxon>
        <taxon>Sapindaceae</taxon>
        <taxon>Hippocastanoideae</taxon>
        <taxon>Acereae</taxon>
        <taxon>Dipteronia</taxon>
    </lineage>
</organism>
<keyword evidence="4" id="KW-0396">Initiation factor</keyword>
<comment type="subcellular location">
    <subcellularLocation>
        <location evidence="1">Cytoplasm</location>
        <location evidence="1">Cytosol</location>
    </subcellularLocation>
</comment>
<dbReference type="SUPFAM" id="SSF100950">
    <property type="entry name" value="NagB/RpiA/CoA transferase-like"/>
    <property type="match status" value="1"/>
</dbReference>
<sequence>MPDIQVLVNDFVSKLRKRKTEGSDATARLTAELLRSVISQQPTTSGGAALIEAVKSVGEQLIAANPVELAVGNIVRQVLHIIRKEDFSLVTNAVGGLKLSAEANDEEIFEEENEQNPSTAAVDGRCLLRPPLLHALHDQLPYSATACQTSALGDSSERKGKSAEKSARSWKLKHDVIKAVNELIEDLNTCHEPIAEQAVELIHHNEVILTLGRSRFVLEFLKAAKEKKRSFHVFIAEGAPKYQGHVLAKELNTKGLKTTVITDAAVFAMISRVNMVVLGVHAVMANGGVIAPVGSNMVALAAKKHAVPLVVVAGVHELCSLFPQNPEVSLNEIGSPSELLNFGEFSDCMDYGIDSGSPLLHVVNPVFDYVPPELVSLFVTDGGAYNPSYIYQLIADYYSPDDLTPQKPAS</sequence>
<comment type="caution">
    <text evidence="10">The sequence shown here is derived from an EMBL/GenBank/DDBJ whole genome shotgun (WGS) entry which is preliminary data.</text>
</comment>
<name>A0AAD9ZTK4_9ROSI</name>
<keyword evidence="3" id="KW-0963">Cytoplasm</keyword>
<evidence type="ECO:0000256" key="4">
    <source>
        <dbReference type="ARBA" id="ARBA00022540"/>
    </source>
</evidence>
<dbReference type="InterPro" id="IPR037171">
    <property type="entry name" value="NagB/RpiA_transferase-like"/>
</dbReference>
<dbReference type="InterPro" id="IPR051855">
    <property type="entry name" value="eIF2B_beta_subunit"/>
</dbReference>
<keyword evidence="5" id="KW-0648">Protein biosynthesis</keyword>
<evidence type="ECO:0000256" key="3">
    <source>
        <dbReference type="ARBA" id="ARBA00022490"/>
    </source>
</evidence>
<dbReference type="FunFam" id="3.40.50.10470:FF:000005">
    <property type="entry name" value="translation initiation factor eIF-2B subunit beta"/>
    <property type="match status" value="1"/>
</dbReference>
<evidence type="ECO:0000256" key="1">
    <source>
        <dbReference type="ARBA" id="ARBA00004514"/>
    </source>
</evidence>
<dbReference type="PANTHER" id="PTHR45859:SF1">
    <property type="entry name" value="TRANSLATION INITIATION FACTOR EIF-2B SUBUNIT BETA"/>
    <property type="match status" value="1"/>
</dbReference>
<comment type="similarity">
    <text evidence="2 9">Belongs to the eIF-2B alpha/beta/delta subunits family.</text>
</comment>
<dbReference type="GO" id="GO:0005085">
    <property type="term" value="F:guanyl-nucleotide exchange factor activity"/>
    <property type="evidence" value="ECO:0007669"/>
    <property type="project" value="TreeGrafter"/>
</dbReference>
<dbReference type="GO" id="GO:0005851">
    <property type="term" value="C:eukaryotic translation initiation factor 2B complex"/>
    <property type="evidence" value="ECO:0007669"/>
    <property type="project" value="TreeGrafter"/>
</dbReference>
<evidence type="ECO:0000313" key="11">
    <source>
        <dbReference type="Proteomes" id="UP001281410"/>
    </source>
</evidence>
<evidence type="ECO:0000256" key="5">
    <source>
        <dbReference type="ARBA" id="ARBA00022917"/>
    </source>
</evidence>
<gene>
    <name evidence="10" type="ORF">Dsin_029944</name>
</gene>
<dbReference type="InterPro" id="IPR000649">
    <property type="entry name" value="IF-2B-related"/>
</dbReference>
<dbReference type="AlphaFoldDB" id="A0AAD9ZTK4"/>